<proteinExistence type="predicted"/>
<reference evidence="1" key="2">
    <citation type="submission" date="2011-04" db="EMBL/GenBank/DDBJ databases">
        <authorList>
            <person name="Genoscope - CEA"/>
        </authorList>
    </citation>
    <scope>NUCLEOTIDE SEQUENCE</scope>
    <source>
        <strain evidence="1">R24</strain>
    </source>
</reference>
<evidence type="ECO:0000313" key="1">
    <source>
        <dbReference type="EMBL" id="CCA85146.1"/>
    </source>
</evidence>
<reference evidence="1" key="1">
    <citation type="journal article" date="2011" name="PLoS ONE">
        <title>Ralstonia syzygii, the Blood Disease Bacterium and some Asian R. solanacearum strains form a single genomic species despite divergent lifestyles.</title>
        <authorList>
            <person name="Remenant B."/>
            <person name="de Cambiaire J.C."/>
            <person name="Cellier G."/>
            <person name="Jacobs J.M."/>
            <person name="Mangenot S."/>
            <person name="Barbe V."/>
            <person name="Lajus A."/>
            <person name="Vallenet D."/>
            <person name="Medigue C."/>
            <person name="Fegan M."/>
            <person name="Allen C."/>
            <person name="Prior P."/>
        </authorList>
    </citation>
    <scope>NUCLEOTIDE SEQUENCE</scope>
    <source>
        <strain evidence="1">R24</strain>
    </source>
</reference>
<accession>G2ZYV5</accession>
<name>G2ZYV5_9RALS</name>
<sequence>MLSESVLEELLRDAPMREHLVREAWPDLSTETRLQIIQAFGVSWMAGVPDWLAVLALNDTAVIVRYWAARLTYFQPPRPQGFDDVFGPRPERTEEQKQLYEKVRADSSELVRLCADCGETLSYETLTTASQFQRLAFLRALSMPHLGEFFQWLDTAVRAGVPDLELRECLREVVSLPAVRVDLERDPDAYFDDALMAVDARASIKTGWDVARIAGPALQRQLAYLLPTRLGLTAITADELATMPEEVLAALPGRIDDSEEVAGLVALVREHPERFPERVVKSVNRADDNPVLSADKRALLTARQALDRSRATLEAVIQLREKVTVLGDQVQQMTRKRGFFG</sequence>
<dbReference type="AlphaFoldDB" id="G2ZYV5"/>
<protein>
    <submittedName>
        <fullName evidence="1">Uncharacterized protein</fullName>
    </submittedName>
</protein>
<dbReference type="RefSeq" id="WP_197333431.1">
    <property type="nucleotide sequence ID" value="NZ_CP115944.1"/>
</dbReference>
<organism evidence="1">
    <name type="scientific">Ralstonia syzygii R24</name>
    <dbReference type="NCBI Taxonomy" id="907261"/>
    <lineage>
        <taxon>Bacteria</taxon>
        <taxon>Pseudomonadati</taxon>
        <taxon>Pseudomonadota</taxon>
        <taxon>Betaproteobacteria</taxon>
        <taxon>Burkholderiales</taxon>
        <taxon>Burkholderiaceae</taxon>
        <taxon>Ralstonia</taxon>
        <taxon>Ralstonia solanacearum species complex</taxon>
    </lineage>
</organism>
<dbReference type="EMBL" id="FR854086">
    <property type="protein sequence ID" value="CCA85146.1"/>
    <property type="molecule type" value="Genomic_DNA"/>
</dbReference>
<gene>
    <name evidence="1" type="ORF">RALSY_11147</name>
</gene>